<evidence type="ECO:0000256" key="5">
    <source>
        <dbReference type="ARBA" id="ARBA00038359"/>
    </source>
</evidence>
<dbReference type="KEGG" id="fox:FOXG_18088"/>
<evidence type="ECO:0000256" key="3">
    <source>
        <dbReference type="ARBA" id="ARBA00022989"/>
    </source>
</evidence>
<feature type="transmembrane region" description="Helical" evidence="6">
    <location>
        <begin position="28"/>
        <end position="48"/>
    </location>
</feature>
<accession>A0A0J9UD74</accession>
<proteinExistence type="inferred from homology"/>
<dbReference type="RefSeq" id="XP_018234091.1">
    <property type="nucleotide sequence ID" value="XM_018398136.1"/>
</dbReference>
<organism evidence="8 9">
    <name type="scientific">Fusarium oxysporum f. sp. lycopersici (strain 4287 / CBS 123668 / FGSC 9935 / NRRL 34936)</name>
    <name type="common">Fusarium vascular wilt of tomato</name>
    <dbReference type="NCBI Taxonomy" id="426428"/>
    <lineage>
        <taxon>Eukaryota</taxon>
        <taxon>Fungi</taxon>
        <taxon>Dikarya</taxon>
        <taxon>Ascomycota</taxon>
        <taxon>Pezizomycotina</taxon>
        <taxon>Sordariomycetes</taxon>
        <taxon>Hypocreomycetidae</taxon>
        <taxon>Hypocreales</taxon>
        <taxon>Nectriaceae</taxon>
        <taxon>Fusarium</taxon>
        <taxon>Fusarium oxysporum species complex</taxon>
    </lineage>
</organism>
<evidence type="ECO:0000256" key="4">
    <source>
        <dbReference type="ARBA" id="ARBA00023136"/>
    </source>
</evidence>
<evidence type="ECO:0000256" key="1">
    <source>
        <dbReference type="ARBA" id="ARBA00004141"/>
    </source>
</evidence>
<feature type="transmembrane region" description="Helical" evidence="6">
    <location>
        <begin position="55"/>
        <end position="75"/>
    </location>
</feature>
<dbReference type="InterPro" id="IPR052337">
    <property type="entry name" value="SAT4-like"/>
</dbReference>
<feature type="transmembrane region" description="Helical" evidence="6">
    <location>
        <begin position="87"/>
        <end position="111"/>
    </location>
</feature>
<dbReference type="PANTHER" id="PTHR33048">
    <property type="entry name" value="PTH11-LIKE INTEGRAL MEMBRANE PROTEIN (AFU_ORTHOLOGUE AFUA_5G11245)"/>
    <property type="match status" value="1"/>
</dbReference>
<feature type="transmembrane region" description="Helical" evidence="6">
    <location>
        <begin position="240"/>
        <end position="260"/>
    </location>
</feature>
<evidence type="ECO:0000259" key="7">
    <source>
        <dbReference type="Pfam" id="PF20684"/>
    </source>
</evidence>
<sequence length="293" mass="32242">MEYPRISGSDIPQKGLININAMYCTSGIAYTASTALLAACLYTAYFILHDWRIQHYMILLAWMFTIAGAITLAGIHNGTVNNATWEILVANLVVIPGTVLAKLVTCVIYYAVLERLWYRYPAFAIWTVASLITCPFAALWVVLLLEVIECEQPQAPCSLHLGRVYAMYVAQAVIGALADMVFMFSMLAYTLRNTKSRNNRMRVVVSVGSGIFPLGAVVGRFVILVIGLKNNDSTPLLANGILLLSIESNIVIVCSSVPMIRKFKDNHRCNTVEYPRHAAVLDGVQGDRGLSSC</sequence>
<dbReference type="EMBL" id="DS231696">
    <property type="protein sequence ID" value="KNA96045.1"/>
    <property type="molecule type" value="Genomic_DNA"/>
</dbReference>
<dbReference type="GO" id="GO:0016020">
    <property type="term" value="C:membrane"/>
    <property type="evidence" value="ECO:0007669"/>
    <property type="project" value="UniProtKB-SubCell"/>
</dbReference>
<protein>
    <recommendedName>
        <fullName evidence="7">Rhodopsin domain-containing protein</fullName>
    </recommendedName>
</protein>
<evidence type="ECO:0000256" key="2">
    <source>
        <dbReference type="ARBA" id="ARBA00022692"/>
    </source>
</evidence>
<dbReference type="Proteomes" id="UP000009097">
    <property type="component" value="Unassembled WGS sequence"/>
</dbReference>
<reference evidence="8" key="2">
    <citation type="journal article" date="2010" name="Nature">
        <title>Comparative genomics reveals mobile pathogenicity chromosomes in Fusarium.</title>
        <authorList>
            <person name="Ma L.J."/>
            <person name="van der Does H.C."/>
            <person name="Borkovich K.A."/>
            <person name="Coleman J.J."/>
            <person name="Daboussi M.J."/>
            <person name="Di Pietro A."/>
            <person name="Dufresne M."/>
            <person name="Freitag M."/>
            <person name="Grabherr M."/>
            <person name="Henrissat B."/>
            <person name="Houterman P.M."/>
            <person name="Kang S."/>
            <person name="Shim W.B."/>
            <person name="Woloshuk C."/>
            <person name="Xie X."/>
            <person name="Xu J.R."/>
            <person name="Antoniw J."/>
            <person name="Baker S.E."/>
            <person name="Bluhm B.H."/>
            <person name="Breakspear A."/>
            <person name="Brown D.W."/>
            <person name="Butchko R.A."/>
            <person name="Chapman S."/>
            <person name="Coulson R."/>
            <person name="Coutinho P.M."/>
            <person name="Danchin E.G."/>
            <person name="Diener A."/>
            <person name="Gale L.R."/>
            <person name="Gardiner D.M."/>
            <person name="Goff S."/>
            <person name="Hammond-Kosack K.E."/>
            <person name="Hilburn K."/>
            <person name="Hua-Van A."/>
            <person name="Jonkers W."/>
            <person name="Kazan K."/>
            <person name="Kodira C.D."/>
            <person name="Koehrsen M."/>
            <person name="Kumar L."/>
            <person name="Lee Y.H."/>
            <person name="Li L."/>
            <person name="Manners J.M."/>
            <person name="Miranda-Saavedra D."/>
            <person name="Mukherjee M."/>
            <person name="Park G."/>
            <person name="Park J."/>
            <person name="Park S.Y."/>
            <person name="Proctor R.H."/>
            <person name="Regev A."/>
            <person name="Ruiz-Roldan M.C."/>
            <person name="Sain D."/>
            <person name="Sakthikumar S."/>
            <person name="Sykes S."/>
            <person name="Schwartz D.C."/>
            <person name="Turgeon B.G."/>
            <person name="Wapinski I."/>
            <person name="Yoder O."/>
            <person name="Young S."/>
            <person name="Zeng Q."/>
            <person name="Zhou S."/>
            <person name="Galagan J."/>
            <person name="Cuomo C.A."/>
            <person name="Kistler H.C."/>
            <person name="Rep M."/>
        </authorList>
    </citation>
    <scope>NUCLEOTIDE SEQUENCE [LARGE SCALE GENOMIC DNA]</scope>
    <source>
        <strain evidence="8">4287</strain>
    </source>
</reference>
<dbReference type="AlphaFoldDB" id="A0A0J9UD74"/>
<name>A0A0J9UD74_FUSO4</name>
<gene>
    <name evidence="8" type="ORF">FOXG_18088</name>
</gene>
<evidence type="ECO:0000313" key="9">
    <source>
        <dbReference type="Proteomes" id="UP000009097"/>
    </source>
</evidence>
<keyword evidence="2 6" id="KW-0812">Transmembrane</keyword>
<feature type="transmembrane region" description="Helical" evidence="6">
    <location>
        <begin position="165"/>
        <end position="191"/>
    </location>
</feature>
<dbReference type="OrthoDB" id="5016795at2759"/>
<comment type="subcellular location">
    <subcellularLocation>
        <location evidence="1">Membrane</location>
        <topology evidence="1">Multi-pass membrane protein</topology>
    </subcellularLocation>
</comment>
<feature type="transmembrane region" description="Helical" evidence="6">
    <location>
        <begin position="203"/>
        <end position="228"/>
    </location>
</feature>
<dbReference type="InterPro" id="IPR049326">
    <property type="entry name" value="Rhodopsin_dom_fungi"/>
</dbReference>
<comment type="similarity">
    <text evidence="5">Belongs to the SAT4 family.</text>
</comment>
<feature type="transmembrane region" description="Helical" evidence="6">
    <location>
        <begin position="123"/>
        <end position="145"/>
    </location>
</feature>
<reference evidence="8" key="1">
    <citation type="submission" date="2007-04" db="EMBL/GenBank/DDBJ databases">
        <authorList>
            <consortium name="The Broad Institute Genome Sequencing Platform"/>
            <person name="Birren B."/>
            <person name="Lander E."/>
            <person name="Galagan J."/>
            <person name="Nusbaum C."/>
            <person name="Devon K."/>
            <person name="Ma L.-J."/>
            <person name="Jaffe D."/>
            <person name="Butler J."/>
            <person name="Alvarez P."/>
            <person name="Gnerre S."/>
            <person name="Grabherr M."/>
            <person name="Kleber M."/>
            <person name="Mauceli E."/>
            <person name="Brockman W."/>
            <person name="MacCallum I.A."/>
            <person name="Young S."/>
            <person name="LaButti K."/>
            <person name="DeCaprio D."/>
            <person name="Crawford M."/>
            <person name="Koehrsen M."/>
            <person name="Engels R."/>
            <person name="Montgomery P."/>
            <person name="Pearson M."/>
            <person name="Howarth C."/>
            <person name="Larson L."/>
            <person name="White J."/>
            <person name="O'Leary S."/>
            <person name="Kodira C."/>
            <person name="Zeng Q."/>
            <person name="Yandava C."/>
            <person name="Alvarado L."/>
            <person name="Kistler C."/>
            <person name="Shim W.-B."/>
            <person name="Kang S."/>
            <person name="Woloshuk C."/>
        </authorList>
    </citation>
    <scope>NUCLEOTIDE SEQUENCE</scope>
    <source>
        <strain evidence="8">4287</strain>
    </source>
</reference>
<dbReference type="Pfam" id="PF20684">
    <property type="entry name" value="Fung_rhodopsin"/>
    <property type="match status" value="1"/>
</dbReference>
<keyword evidence="3 6" id="KW-1133">Transmembrane helix</keyword>
<evidence type="ECO:0000256" key="6">
    <source>
        <dbReference type="SAM" id="Phobius"/>
    </source>
</evidence>
<dbReference type="PANTHER" id="PTHR33048:SF124">
    <property type="entry name" value="INTEGRAL MEMBRANE PROTEIN"/>
    <property type="match status" value="1"/>
</dbReference>
<evidence type="ECO:0000313" key="8">
    <source>
        <dbReference type="EMBL" id="KNA96045.1"/>
    </source>
</evidence>
<dbReference type="VEuPathDB" id="FungiDB:FOXG_18088"/>
<keyword evidence="4 6" id="KW-0472">Membrane</keyword>
<dbReference type="GeneID" id="28958794"/>
<feature type="domain" description="Rhodopsin" evidence="7">
    <location>
        <begin position="42"/>
        <end position="262"/>
    </location>
</feature>